<accession>A0A0E9U5W3</accession>
<proteinExistence type="predicted"/>
<sequence>MFCMHLCRLNKGNVAFRSVLTLRGAERENLCCVLTLVLGSHGSDCGVPHWPGEDPHAESTLHRLLRG</sequence>
<organism evidence="1">
    <name type="scientific">Anguilla anguilla</name>
    <name type="common">European freshwater eel</name>
    <name type="synonym">Muraena anguilla</name>
    <dbReference type="NCBI Taxonomy" id="7936"/>
    <lineage>
        <taxon>Eukaryota</taxon>
        <taxon>Metazoa</taxon>
        <taxon>Chordata</taxon>
        <taxon>Craniata</taxon>
        <taxon>Vertebrata</taxon>
        <taxon>Euteleostomi</taxon>
        <taxon>Actinopterygii</taxon>
        <taxon>Neopterygii</taxon>
        <taxon>Teleostei</taxon>
        <taxon>Anguilliformes</taxon>
        <taxon>Anguillidae</taxon>
        <taxon>Anguilla</taxon>
    </lineage>
</organism>
<reference evidence="1" key="1">
    <citation type="submission" date="2014-11" db="EMBL/GenBank/DDBJ databases">
        <authorList>
            <person name="Amaro Gonzalez C."/>
        </authorList>
    </citation>
    <scope>NUCLEOTIDE SEQUENCE</scope>
</reference>
<dbReference type="AlphaFoldDB" id="A0A0E9U5W3"/>
<name>A0A0E9U5W3_ANGAN</name>
<reference evidence="1" key="2">
    <citation type="journal article" date="2015" name="Fish Shellfish Immunol.">
        <title>Early steps in the European eel (Anguilla anguilla)-Vibrio vulnificus interaction in the gills: Role of the RtxA13 toxin.</title>
        <authorList>
            <person name="Callol A."/>
            <person name="Pajuelo D."/>
            <person name="Ebbesson L."/>
            <person name="Teles M."/>
            <person name="MacKenzie S."/>
            <person name="Amaro C."/>
        </authorList>
    </citation>
    <scope>NUCLEOTIDE SEQUENCE</scope>
</reference>
<dbReference type="EMBL" id="GBXM01048229">
    <property type="protein sequence ID" value="JAH60348.1"/>
    <property type="molecule type" value="Transcribed_RNA"/>
</dbReference>
<evidence type="ECO:0000313" key="1">
    <source>
        <dbReference type="EMBL" id="JAH60348.1"/>
    </source>
</evidence>
<protein>
    <submittedName>
        <fullName evidence="1">Uncharacterized protein</fullName>
    </submittedName>
</protein>